<evidence type="ECO:0000256" key="1">
    <source>
        <dbReference type="SAM" id="MobiDB-lite"/>
    </source>
</evidence>
<dbReference type="SUPFAM" id="SSF52833">
    <property type="entry name" value="Thioredoxin-like"/>
    <property type="match status" value="1"/>
</dbReference>
<proteinExistence type="predicted"/>
<dbReference type="PRINTS" id="PR00160">
    <property type="entry name" value="GLUTAREDOXIN"/>
</dbReference>
<dbReference type="RefSeq" id="XP_021868169.1">
    <property type="nucleotide sequence ID" value="XM_022013845.1"/>
</dbReference>
<feature type="region of interest" description="Disordered" evidence="1">
    <location>
        <begin position="575"/>
        <end position="802"/>
    </location>
</feature>
<name>A0A1Y1U764_9TREE</name>
<dbReference type="Pfam" id="PF00462">
    <property type="entry name" value="Glutaredoxin"/>
    <property type="match status" value="1"/>
</dbReference>
<feature type="compositionally biased region" description="Basic and acidic residues" evidence="1">
    <location>
        <begin position="476"/>
        <end position="495"/>
    </location>
</feature>
<dbReference type="GO" id="GO:0000324">
    <property type="term" value="C:fungal-type vacuole"/>
    <property type="evidence" value="ECO:0007669"/>
    <property type="project" value="TreeGrafter"/>
</dbReference>
<dbReference type="NCBIfam" id="TIGR02180">
    <property type="entry name" value="GRX_euk"/>
    <property type="match status" value="1"/>
</dbReference>
<feature type="compositionally biased region" description="Basic and acidic residues" evidence="1">
    <location>
        <begin position="631"/>
        <end position="641"/>
    </location>
</feature>
<feature type="compositionally biased region" description="Basic and acidic residues" evidence="1">
    <location>
        <begin position="451"/>
        <end position="468"/>
    </location>
</feature>
<evidence type="ECO:0000313" key="5">
    <source>
        <dbReference type="Proteomes" id="UP000193218"/>
    </source>
</evidence>
<dbReference type="EMBL" id="NBSH01000017">
    <property type="protein sequence ID" value="ORX33870.1"/>
    <property type="molecule type" value="Genomic_DNA"/>
</dbReference>
<feature type="compositionally biased region" description="Low complexity" evidence="1">
    <location>
        <begin position="366"/>
        <end position="381"/>
    </location>
</feature>
<comment type="caution">
    <text evidence="4">The sequence shown here is derived from an EMBL/GenBank/DDBJ whole genome shotgun (WGS) entry which is preliminary data.</text>
</comment>
<organism evidence="4 5">
    <name type="scientific">Kockovaella imperatae</name>
    <dbReference type="NCBI Taxonomy" id="4999"/>
    <lineage>
        <taxon>Eukaryota</taxon>
        <taxon>Fungi</taxon>
        <taxon>Dikarya</taxon>
        <taxon>Basidiomycota</taxon>
        <taxon>Agaricomycotina</taxon>
        <taxon>Tremellomycetes</taxon>
        <taxon>Tremellales</taxon>
        <taxon>Cuniculitremaceae</taxon>
        <taxon>Kockovaella</taxon>
    </lineage>
</organism>
<dbReference type="PROSITE" id="PS51354">
    <property type="entry name" value="GLUTAREDOXIN_2"/>
    <property type="match status" value="1"/>
</dbReference>
<feature type="compositionally biased region" description="Basic and acidic residues" evidence="1">
    <location>
        <begin position="718"/>
        <end position="728"/>
    </location>
</feature>
<keyword evidence="5" id="KW-1185">Reference proteome</keyword>
<dbReference type="AlphaFoldDB" id="A0A1Y1U764"/>
<dbReference type="STRING" id="4999.A0A1Y1U764"/>
<dbReference type="Gene3D" id="3.40.30.10">
    <property type="entry name" value="Glutaredoxin"/>
    <property type="match status" value="1"/>
</dbReference>
<dbReference type="Proteomes" id="UP000193218">
    <property type="component" value="Unassembled WGS sequence"/>
</dbReference>
<dbReference type="InterPro" id="IPR036249">
    <property type="entry name" value="Thioredoxin-like_sf"/>
</dbReference>
<dbReference type="PANTHER" id="PTHR45694:SF5">
    <property type="entry name" value="GLUTAREDOXIN 2"/>
    <property type="match status" value="1"/>
</dbReference>
<feature type="compositionally biased region" description="Low complexity" evidence="1">
    <location>
        <begin position="406"/>
        <end position="418"/>
    </location>
</feature>
<reference evidence="4 5" key="1">
    <citation type="submission" date="2017-03" db="EMBL/GenBank/DDBJ databases">
        <title>Widespread Adenine N6-methylation of Active Genes in Fungi.</title>
        <authorList>
            <consortium name="DOE Joint Genome Institute"/>
            <person name="Mondo S.J."/>
            <person name="Dannebaum R.O."/>
            <person name="Kuo R.C."/>
            <person name="Louie K.B."/>
            <person name="Bewick A.J."/>
            <person name="Labutti K."/>
            <person name="Haridas S."/>
            <person name="Kuo A."/>
            <person name="Salamov A."/>
            <person name="Ahrendt S.R."/>
            <person name="Lau R."/>
            <person name="Bowen B.P."/>
            <person name="Lipzen A."/>
            <person name="Sullivan W."/>
            <person name="Andreopoulos W.B."/>
            <person name="Clum A."/>
            <person name="Lindquist E."/>
            <person name="Daum C."/>
            <person name="Northen T.R."/>
            <person name="Ramamoorthy G."/>
            <person name="Schmitz R.J."/>
            <person name="Gryganskyi A."/>
            <person name="Culley D."/>
            <person name="Magnuson J."/>
            <person name="James T.Y."/>
            <person name="O'Malley M.A."/>
            <person name="Stajich J.E."/>
            <person name="Spatafora J.W."/>
            <person name="Visel A."/>
            <person name="Grigoriev I.V."/>
        </authorList>
    </citation>
    <scope>NUCLEOTIDE SEQUENCE [LARGE SCALE GENOMIC DNA]</scope>
    <source>
        <strain evidence="4 5">NRRL Y-17943</strain>
    </source>
</reference>
<dbReference type="InterPro" id="IPR011899">
    <property type="entry name" value="Glutaredoxin_euk/vir"/>
</dbReference>
<dbReference type="GO" id="GO:0005796">
    <property type="term" value="C:Golgi lumen"/>
    <property type="evidence" value="ECO:0007669"/>
    <property type="project" value="TreeGrafter"/>
</dbReference>
<gene>
    <name evidence="4" type="ORF">BD324DRAFT_595343</name>
</gene>
<dbReference type="InterPro" id="IPR002109">
    <property type="entry name" value="Glutaredoxin"/>
</dbReference>
<accession>A0A1Y1U764</accession>
<feature type="transmembrane region" description="Helical" evidence="2">
    <location>
        <begin position="55"/>
        <end position="77"/>
    </location>
</feature>
<keyword evidence="2" id="KW-1133">Transmembrane helix</keyword>
<feature type="region of interest" description="Disordered" evidence="1">
    <location>
        <begin position="451"/>
        <end position="558"/>
    </location>
</feature>
<dbReference type="InParanoid" id="A0A1Y1U764"/>
<feature type="compositionally biased region" description="Pro residues" evidence="1">
    <location>
        <begin position="352"/>
        <end position="364"/>
    </location>
</feature>
<dbReference type="GO" id="GO:0005801">
    <property type="term" value="C:cis-Golgi network"/>
    <property type="evidence" value="ECO:0007669"/>
    <property type="project" value="TreeGrafter"/>
</dbReference>
<keyword evidence="2" id="KW-0472">Membrane</keyword>
<feature type="domain" description="Glutaredoxin" evidence="3">
    <location>
        <begin position="253"/>
        <end position="312"/>
    </location>
</feature>
<dbReference type="OrthoDB" id="423313at2759"/>
<evidence type="ECO:0000259" key="3">
    <source>
        <dbReference type="Pfam" id="PF00462"/>
    </source>
</evidence>
<sequence>MHPQIPRRPSPTKGFTLPTISYTQPVLPLTEPSPSSSRTLRSSARRLSYGIKNRLGRCALPLSLGGIITIVLLFMTWSKGHGYPYPSAHRLKLYTREQIEQTVFDGVGSGRHALQTGKKPANDDELLAEDDVFEMVYKEPPPPTEAEKEAEEEFEAHRQDVIERNAIHSAKALLWFIAQGNSIPSSFEMPSKVQMAKMGGKGMEKLLESLDKKGKTGRGKGRKGKQVQAIDADVDLVFPEGWLQVADQELKLVVFSKSYCPYSKRAKSILSKYRINPSPYIVELDQRSDMAHVQNLLLQLTGRRTVPNIMLNFKSLGGADELTLLDAEGGLQKTFDDAGVGRPKRNAYIPRPNRPPAPPAPRDPVPARLPQQPQPVAGQPPARRPEARPAVVNGEENVAPNRRARQPQQPQQPENRAPVAPARIDIDEAIRRAHRVADAREGLGEYEGDFFDRARPVDSPSSDKRNRGPADNVAPGRDDRARQANIHRDRTRLDQDANAEPVARRPANFPVRGNAPVAAQGPEVDEDLALPAANRRVPPNGIVPARRPPNSHGRGVTKGEAEVEGLAIDTVGRPRMANADPRRRPVQPNDIRERLDIPGEKVPGGQEPVLGSHGDLLPPVDGRGRRPRPRPPQDLDRHIVQTEDADMAASPQALPKYGKVVHAPHPEDAIPPIGRARMGDSPQRADRLAAQNPLMVPEERTRLHDLTSGSENDSDQADTDRETTRDTLDDSDSEAEADGAFPRQIETYVDPELSAVLSPEDLDELDDRYDDRDDWEFSASPSSSDDLYEGNDNSFLKAPNPRQLEDDGIAALSAAAYNLRRRPNGKKLRDAMDVDEGSVIQVKESAVEVAATW</sequence>
<keyword evidence="2" id="KW-0812">Transmembrane</keyword>
<dbReference type="InterPro" id="IPR014025">
    <property type="entry name" value="Glutaredoxin_subgr"/>
</dbReference>
<dbReference type="GO" id="GO:0034599">
    <property type="term" value="P:cellular response to oxidative stress"/>
    <property type="evidence" value="ECO:0007669"/>
    <property type="project" value="TreeGrafter"/>
</dbReference>
<dbReference type="GeneID" id="33555653"/>
<feature type="compositionally biased region" description="Acidic residues" evidence="1">
    <location>
        <begin position="760"/>
        <end position="776"/>
    </location>
</feature>
<dbReference type="CDD" id="cd03419">
    <property type="entry name" value="GRX_GRXh_1_2_like"/>
    <property type="match status" value="1"/>
</dbReference>
<evidence type="ECO:0000256" key="2">
    <source>
        <dbReference type="SAM" id="Phobius"/>
    </source>
</evidence>
<feature type="compositionally biased region" description="Basic and acidic residues" evidence="1">
    <location>
        <begin position="590"/>
        <end position="599"/>
    </location>
</feature>
<feature type="region of interest" description="Disordered" evidence="1">
    <location>
        <begin position="333"/>
        <end position="422"/>
    </location>
</feature>
<dbReference type="PANTHER" id="PTHR45694">
    <property type="entry name" value="GLUTAREDOXIN 2"/>
    <property type="match status" value="1"/>
</dbReference>
<dbReference type="GO" id="GO:0015038">
    <property type="term" value="F:glutathione disulfide oxidoreductase activity"/>
    <property type="evidence" value="ECO:0007669"/>
    <property type="project" value="TreeGrafter"/>
</dbReference>
<evidence type="ECO:0000313" key="4">
    <source>
        <dbReference type="EMBL" id="ORX33870.1"/>
    </source>
</evidence>
<protein>
    <recommendedName>
        <fullName evidence="3">Glutaredoxin domain-containing protein</fullName>
    </recommendedName>
</protein>